<evidence type="ECO:0000313" key="2">
    <source>
        <dbReference type="Proteomes" id="UP000182063"/>
    </source>
</evidence>
<evidence type="ECO:0000313" key="1">
    <source>
        <dbReference type="EMBL" id="API61150.1"/>
    </source>
</evidence>
<dbReference type="EMBL" id="CP018221">
    <property type="protein sequence ID" value="API61150.1"/>
    <property type="molecule type" value="Genomic_DNA"/>
</dbReference>
<dbReference type="AlphaFoldDB" id="A0A1L3ZZU2"/>
<keyword evidence="2" id="KW-1185">Reference proteome</keyword>
<sequence length="70" mass="7587">MSRAINIDATQDHVERTCAEHRMAISSIEPLHPSGTRVVMKNVAAAQTIADAYAGKVIAGTVSRMPRRAR</sequence>
<gene>
    <name evidence="1" type="ORF">BSL82_13270</name>
</gene>
<protein>
    <submittedName>
        <fullName evidence="1">Uncharacterized protein</fullName>
    </submittedName>
</protein>
<accession>A0A1L3ZZU2</accession>
<reference evidence="2" key="1">
    <citation type="submission" date="2016-11" db="EMBL/GenBank/DDBJ databases">
        <title>Complete Genome Sequence of alachlor-degrading Sphingomonas sp. strain JJ-A5.</title>
        <authorList>
            <person name="Lee H."/>
            <person name="Ka J.-O."/>
        </authorList>
    </citation>
    <scope>NUCLEOTIDE SEQUENCE [LARGE SCALE GENOMIC DNA]</scope>
    <source>
        <strain evidence="2">JJ-A5</strain>
    </source>
</reference>
<dbReference type="Proteomes" id="UP000182063">
    <property type="component" value="Chromosome"/>
</dbReference>
<dbReference type="KEGG" id="sphj:BSL82_13270"/>
<name>A0A1L3ZZU2_9SPHN</name>
<proteinExistence type="predicted"/>
<organism evidence="1 2">
    <name type="scientific">Tardibacter chloracetimidivorans</name>
    <dbReference type="NCBI Taxonomy" id="1921510"/>
    <lineage>
        <taxon>Bacteria</taxon>
        <taxon>Pseudomonadati</taxon>
        <taxon>Pseudomonadota</taxon>
        <taxon>Alphaproteobacteria</taxon>
        <taxon>Sphingomonadales</taxon>
        <taxon>Sphingomonadaceae</taxon>
        <taxon>Tardibacter</taxon>
    </lineage>
</organism>